<dbReference type="SUPFAM" id="SSF55729">
    <property type="entry name" value="Acyl-CoA N-acyltransferases (Nat)"/>
    <property type="match status" value="1"/>
</dbReference>
<evidence type="ECO:0000256" key="5">
    <source>
        <dbReference type="SAM" id="Coils"/>
    </source>
</evidence>
<dbReference type="EMBL" id="JABANP010000164">
    <property type="protein sequence ID" value="KAF4688054.1"/>
    <property type="molecule type" value="Genomic_DNA"/>
</dbReference>
<dbReference type="GO" id="GO:0016747">
    <property type="term" value="F:acyltransferase activity, transferring groups other than amino-acyl groups"/>
    <property type="evidence" value="ECO:0007669"/>
    <property type="project" value="InterPro"/>
</dbReference>
<keyword evidence="2 5" id="KW-0175">Coiled coil</keyword>
<dbReference type="GO" id="GO:0045504">
    <property type="term" value="F:dynein heavy chain binding"/>
    <property type="evidence" value="ECO:0007669"/>
    <property type="project" value="TreeGrafter"/>
</dbReference>
<dbReference type="PANTHER" id="PTHR13183:SF0">
    <property type="entry name" value="AXONEMAL DYNEIN LIGHT INTERMEDIATE POLYPEPTIDE 1"/>
    <property type="match status" value="1"/>
</dbReference>
<keyword evidence="6" id="KW-0812">Transmembrane</keyword>
<dbReference type="AlphaFoldDB" id="A0A7J6NW16"/>
<dbReference type="OrthoDB" id="424964at2759"/>
<dbReference type="Gene3D" id="3.40.630.30">
    <property type="match status" value="1"/>
</dbReference>
<dbReference type="GO" id="GO:0005930">
    <property type="term" value="C:axoneme"/>
    <property type="evidence" value="ECO:0007669"/>
    <property type="project" value="TreeGrafter"/>
</dbReference>
<comment type="similarity">
    <text evidence="4">Belongs to the inner dynein arm light chain family.</text>
</comment>
<dbReference type="PANTHER" id="PTHR13183">
    <property type="entry name" value="AXONEMAL INNER ARM DYNEIN LIGHT CHAIN 28"/>
    <property type="match status" value="1"/>
</dbReference>
<dbReference type="GO" id="GO:0030286">
    <property type="term" value="C:dynein complex"/>
    <property type="evidence" value="ECO:0007669"/>
    <property type="project" value="UniProtKB-KW"/>
</dbReference>
<dbReference type="InterPro" id="IPR018713">
    <property type="entry name" value="MPAB/Lcp_cat_dom"/>
</dbReference>
<keyword evidence="6" id="KW-1133">Transmembrane helix</keyword>
<dbReference type="CDD" id="cd04301">
    <property type="entry name" value="NAT_SF"/>
    <property type="match status" value="1"/>
</dbReference>
<keyword evidence="6" id="KW-0472">Membrane</keyword>
<feature type="transmembrane region" description="Helical" evidence="6">
    <location>
        <begin position="871"/>
        <end position="896"/>
    </location>
</feature>
<dbReference type="InterPro" id="IPR000182">
    <property type="entry name" value="GNAT_dom"/>
</dbReference>
<evidence type="ECO:0000256" key="3">
    <source>
        <dbReference type="ARBA" id="ARBA00023175"/>
    </source>
</evidence>
<accession>A0A7J6NW16</accession>
<evidence type="ECO:0000256" key="4">
    <source>
        <dbReference type="ARBA" id="ARBA00038114"/>
    </source>
</evidence>
<dbReference type="PROSITE" id="PS51186">
    <property type="entry name" value="GNAT"/>
    <property type="match status" value="1"/>
</dbReference>
<evidence type="ECO:0000256" key="6">
    <source>
        <dbReference type="SAM" id="Phobius"/>
    </source>
</evidence>
<dbReference type="Pfam" id="PF00583">
    <property type="entry name" value="Acetyltransf_1"/>
    <property type="match status" value="1"/>
</dbReference>
<dbReference type="Pfam" id="PF10211">
    <property type="entry name" value="Ax_dynein_light"/>
    <property type="match status" value="1"/>
</dbReference>
<dbReference type="InterPro" id="IPR016181">
    <property type="entry name" value="Acyl_CoA_acyltransferase"/>
</dbReference>
<keyword evidence="3" id="KW-0505">Motor protein</keyword>
<sequence>MVNPVVDDEPKPKAALNNCCPSTPAEKEAVFSPQWYHCVYPRKPATRSDPIMMKLLDQVKELSEAEFEGENCLEKISGRSPWKLSILASGDQLCAFIVYKFVNDRRAFSVGKLAVPKAMRGRGLGTFVMKWVKESCKANPNVDIVTLSSLPAAIKLYKKIGFKKIYTITQSDPDEELVEGQVYMEMNWGKSIGRRSIISAHMATAVLPQECPRESLVRYDPPQDVGEAPEPPVNPEEDELKFLGIEASDPDKAIADAIAAQLTESAELPPMDSKPTTEDVLHILLPPREWAENGRHILQHVNNQPSTRLDVIQLQEALDEKLMERQARETGICPVREELYGQCFDELIRQVTLDCPERGLLLLRIRNEIRMTIAAYQTLYHSSVVFGTRKQIQSEEGKDEAEQKLQELREKRRTLATKLAELERRCEAIERRESERNNIDERKRKEEIDFLKHQGQHLQTFLEGLEKDAPALRQLAEACVLMDDGGPVLRDLDVVALAKVARGGTPPQTALPEPLPSWVDPDLVRRGQAVFAERGRPLFSAMMVSLMLGSRISRFADVLLNSPGSYCRAPLQTFRRFRDTGAHVLCWLTPESDLFDPQSPARRSLLQVRAMHLAARRRVESLGRCDVGVPVSQYDLAIVLLAFSVMAVDYVKNDFGFDEMSQSDIDAYIHLWRYMGWLLGIADRYNPCGSVGRCSELLADLYLASNLDANRRKANDSGDTLYHTILNSFGVFGIGLSKAGFAHPSMLPAGVRYLEVYLLIGLLSRKTRTKATALRALSRKLGLSSATEPTWSVTLLDAFLLAKGLVVEYLTFPLLTLLLGRGPLMLLDGDEERRLQAYDRWREKFNNLVLEDGESFTPFVSFHRSKTVLKFFLMLDASVWIFLIAPPLLLLMYALLRICLSLLRL</sequence>
<feature type="domain" description="N-acetyltransferase" evidence="7">
    <location>
        <begin position="46"/>
        <end position="189"/>
    </location>
</feature>
<gene>
    <name evidence="8" type="primary">DNALI1_1</name>
    <name evidence="8" type="ORF">FOZ60_003220</name>
</gene>
<dbReference type="InterPro" id="IPR019347">
    <property type="entry name" value="Axonemal_dynein_light_chain"/>
</dbReference>
<evidence type="ECO:0000256" key="2">
    <source>
        <dbReference type="ARBA" id="ARBA00023054"/>
    </source>
</evidence>
<reference evidence="8 9" key="1">
    <citation type="submission" date="2020-04" db="EMBL/GenBank/DDBJ databases">
        <title>Perkinsus olseni comparative genomics.</title>
        <authorList>
            <person name="Bogema D.R."/>
        </authorList>
    </citation>
    <scope>NUCLEOTIDE SEQUENCE [LARGE SCALE GENOMIC DNA]</scope>
    <source>
        <strain evidence="8">00978-12</strain>
    </source>
</reference>
<evidence type="ECO:0000313" key="9">
    <source>
        <dbReference type="Proteomes" id="UP000541610"/>
    </source>
</evidence>
<dbReference type="Pfam" id="PF09995">
    <property type="entry name" value="MPAB_Lcp_cat"/>
    <property type="match status" value="1"/>
</dbReference>
<evidence type="ECO:0000259" key="7">
    <source>
        <dbReference type="PROSITE" id="PS51186"/>
    </source>
</evidence>
<proteinExistence type="inferred from homology"/>
<organism evidence="8 9">
    <name type="scientific">Perkinsus olseni</name>
    <name type="common">Perkinsus atlanticus</name>
    <dbReference type="NCBI Taxonomy" id="32597"/>
    <lineage>
        <taxon>Eukaryota</taxon>
        <taxon>Sar</taxon>
        <taxon>Alveolata</taxon>
        <taxon>Perkinsozoa</taxon>
        <taxon>Perkinsea</taxon>
        <taxon>Perkinsida</taxon>
        <taxon>Perkinsidae</taxon>
        <taxon>Perkinsus</taxon>
    </lineage>
</organism>
<feature type="coiled-coil region" evidence="5">
    <location>
        <begin position="391"/>
        <end position="439"/>
    </location>
</feature>
<protein>
    <submittedName>
        <fullName evidence="8">Dynein, axonemal, light intermediate chain 1</fullName>
    </submittedName>
</protein>
<name>A0A7J6NW16_PEROL</name>
<comment type="caution">
    <text evidence="8">The sequence shown here is derived from an EMBL/GenBank/DDBJ whole genome shotgun (WGS) entry which is preliminary data.</text>
</comment>
<keyword evidence="1" id="KW-0243">Dynein</keyword>
<evidence type="ECO:0000313" key="8">
    <source>
        <dbReference type="EMBL" id="KAF4688054.1"/>
    </source>
</evidence>
<dbReference type="Proteomes" id="UP000541610">
    <property type="component" value="Unassembled WGS sequence"/>
</dbReference>
<dbReference type="GO" id="GO:0016491">
    <property type="term" value="F:oxidoreductase activity"/>
    <property type="evidence" value="ECO:0007669"/>
    <property type="project" value="InterPro"/>
</dbReference>
<evidence type="ECO:0000256" key="1">
    <source>
        <dbReference type="ARBA" id="ARBA00023017"/>
    </source>
</evidence>